<feature type="transmembrane region" description="Helical" evidence="1">
    <location>
        <begin position="89"/>
        <end position="106"/>
    </location>
</feature>
<gene>
    <name evidence="2" type="ORF">GCM10009744_15790</name>
</gene>
<feature type="transmembrane region" description="Helical" evidence="1">
    <location>
        <begin position="118"/>
        <end position="138"/>
    </location>
</feature>
<keyword evidence="1" id="KW-0812">Transmembrane</keyword>
<keyword evidence="1" id="KW-1133">Transmembrane helix</keyword>
<feature type="transmembrane region" description="Helical" evidence="1">
    <location>
        <begin position="182"/>
        <end position="204"/>
    </location>
</feature>
<feature type="transmembrane region" description="Helical" evidence="1">
    <location>
        <begin position="216"/>
        <end position="234"/>
    </location>
</feature>
<feature type="transmembrane region" description="Helical" evidence="1">
    <location>
        <begin position="144"/>
        <end position="161"/>
    </location>
</feature>
<dbReference type="PANTHER" id="PTHR34821">
    <property type="entry name" value="INNER MEMBRANE PROTEIN YDCZ"/>
    <property type="match status" value="1"/>
</dbReference>
<comment type="caution">
    <text evidence="2">The sequence shown here is derived from an EMBL/GenBank/DDBJ whole genome shotgun (WGS) entry which is preliminary data.</text>
</comment>
<keyword evidence="3" id="KW-1185">Reference proteome</keyword>
<dbReference type="PANTHER" id="PTHR34821:SF2">
    <property type="entry name" value="INNER MEMBRANE PROTEIN YDCZ"/>
    <property type="match status" value="1"/>
</dbReference>
<protein>
    <submittedName>
        <fullName evidence="2">DMT family transporter</fullName>
    </submittedName>
</protein>
<proteinExistence type="predicted"/>
<sequence length="296" mass="29574">MSLLGGACSAAQALVNGRLGDTIGSPVTAALVSNGLATVVLLATLTLPAVRMGLWRVAAARLPWWQYLGGALGAMTVAGTALAAPVLGVALFTVVQVSGASVSGVVTDRVGLGPMGRVPVTAVRMVSALVAVGAVTVAQFGRPIGHLAVGTLLFVLALGLCRPLQVALNGRITATASNVGSASLVNAVIGTGALVVALVAFQLTGNLRFGGWPSGWWLYLGGFLALIVTGANMVSVQSLGVLRTGLTALGGQITGGLVIDAVIPHGHRPTLWLYLGASLTIAAALAAGAGRQAPRR</sequence>
<accession>A0ABN2F5Q6</accession>
<evidence type="ECO:0000313" key="2">
    <source>
        <dbReference type="EMBL" id="GAA1628716.1"/>
    </source>
</evidence>
<evidence type="ECO:0000256" key="1">
    <source>
        <dbReference type="SAM" id="Phobius"/>
    </source>
</evidence>
<evidence type="ECO:0000313" key="3">
    <source>
        <dbReference type="Proteomes" id="UP001501319"/>
    </source>
</evidence>
<keyword evidence="1" id="KW-0472">Membrane</keyword>
<feature type="transmembrane region" description="Helical" evidence="1">
    <location>
        <begin position="30"/>
        <end position="50"/>
    </location>
</feature>
<name>A0ABN2F5Q6_9ACTN</name>
<dbReference type="Proteomes" id="UP001501319">
    <property type="component" value="Unassembled WGS sequence"/>
</dbReference>
<organism evidence="2 3">
    <name type="scientific">Kribbella alba</name>
    <dbReference type="NCBI Taxonomy" id="190197"/>
    <lineage>
        <taxon>Bacteria</taxon>
        <taxon>Bacillati</taxon>
        <taxon>Actinomycetota</taxon>
        <taxon>Actinomycetes</taxon>
        <taxon>Propionibacteriales</taxon>
        <taxon>Kribbellaceae</taxon>
        <taxon>Kribbella</taxon>
    </lineage>
</organism>
<feature type="transmembrane region" description="Helical" evidence="1">
    <location>
        <begin position="246"/>
        <end position="265"/>
    </location>
</feature>
<reference evidence="2 3" key="1">
    <citation type="journal article" date="2019" name="Int. J. Syst. Evol. Microbiol.">
        <title>The Global Catalogue of Microorganisms (GCM) 10K type strain sequencing project: providing services to taxonomists for standard genome sequencing and annotation.</title>
        <authorList>
            <consortium name="The Broad Institute Genomics Platform"/>
            <consortium name="The Broad Institute Genome Sequencing Center for Infectious Disease"/>
            <person name="Wu L."/>
            <person name="Ma J."/>
        </authorList>
    </citation>
    <scope>NUCLEOTIDE SEQUENCE [LARGE SCALE GENOMIC DNA]</scope>
    <source>
        <strain evidence="2 3">JCM 14306</strain>
    </source>
</reference>
<dbReference type="InterPro" id="IPR006750">
    <property type="entry name" value="YdcZ"/>
</dbReference>
<feature type="transmembrane region" description="Helical" evidence="1">
    <location>
        <begin position="271"/>
        <end position="290"/>
    </location>
</feature>
<dbReference type="EMBL" id="BAAANE010000004">
    <property type="protein sequence ID" value="GAA1628716.1"/>
    <property type="molecule type" value="Genomic_DNA"/>
</dbReference>
<feature type="transmembrane region" description="Helical" evidence="1">
    <location>
        <begin position="62"/>
        <end position="83"/>
    </location>
</feature>
<dbReference type="Pfam" id="PF04657">
    <property type="entry name" value="DMT_YdcZ"/>
    <property type="match status" value="2"/>
</dbReference>